<evidence type="ECO:0000313" key="3">
    <source>
        <dbReference type="EMBL" id="KGX90657.1"/>
    </source>
</evidence>
<dbReference type="RefSeq" id="WP_027448387.1">
    <property type="nucleotide sequence ID" value="NZ_AVPF01000006.1"/>
</dbReference>
<dbReference type="STRING" id="1385511.GCA_000425225_01492"/>
<sequence length="377" mass="44402">MEQVKKQSRIWLWIALALFVFVGFGFILSGDQPQTYKSYLSKSPSPTGVKAFYTYLQKDKGEVERWYGQPRKLRNLSQKQTLMMVEPYFRFSEEDMLSYQNWMEQGNTILLLKNDPVGYFNTKVELAETSSGPLKVENKHGETFKAQLPVNKRLRLKENDVELLSDERGTVALKRFFGKGELIVSLQPEWVTNGNILEKDHTELALYLLNQTEASSILIDEYVHGQENLPTYLTVYPKSLLVFILQLAILTIFILWIKGKRFGPVYLPREAEVRFGDERLRALAAWYMRSDFYNESLSIQEQYVRQSVSDKWGVSIQHSWEDIFETIKPRLTKEQINKWSEWVRELHKVRQTDQWSKKDYVIWSQKLDEIRKEVQEG</sequence>
<keyword evidence="1" id="KW-1133">Transmembrane helix</keyword>
<dbReference type="InterPro" id="IPR025646">
    <property type="entry name" value="DUF4350"/>
</dbReference>
<feature type="domain" description="DUF4350" evidence="2">
    <location>
        <begin position="41"/>
        <end position="209"/>
    </location>
</feature>
<accession>A0A0A5I4A2</accession>
<feature type="transmembrane region" description="Helical" evidence="1">
    <location>
        <begin position="12"/>
        <end position="30"/>
    </location>
</feature>
<reference evidence="3 4" key="1">
    <citation type="submission" date="2013-08" db="EMBL/GenBank/DDBJ databases">
        <authorList>
            <person name="Huang J."/>
            <person name="Wang G."/>
        </authorList>
    </citation>
    <scope>NUCLEOTIDE SEQUENCE [LARGE SCALE GENOMIC DNA]</scope>
    <source>
        <strain evidence="3 4">BH030004</strain>
    </source>
</reference>
<gene>
    <name evidence="3" type="ORF">N783_20065</name>
</gene>
<proteinExistence type="predicted"/>
<dbReference type="OrthoDB" id="2935725at2"/>
<dbReference type="EMBL" id="AVPF01000006">
    <property type="protein sequence ID" value="KGX90657.1"/>
    <property type="molecule type" value="Genomic_DNA"/>
</dbReference>
<keyword evidence="1" id="KW-0812">Transmembrane</keyword>
<keyword evidence="4" id="KW-1185">Reference proteome</keyword>
<keyword evidence="1" id="KW-0472">Membrane</keyword>
<organism evidence="3 4">
    <name type="scientific">Pontibacillus marinus BH030004 = DSM 16465</name>
    <dbReference type="NCBI Taxonomy" id="1385511"/>
    <lineage>
        <taxon>Bacteria</taxon>
        <taxon>Bacillati</taxon>
        <taxon>Bacillota</taxon>
        <taxon>Bacilli</taxon>
        <taxon>Bacillales</taxon>
        <taxon>Bacillaceae</taxon>
        <taxon>Pontibacillus</taxon>
    </lineage>
</organism>
<dbReference type="Proteomes" id="UP000030403">
    <property type="component" value="Unassembled WGS sequence"/>
</dbReference>
<dbReference type="AlphaFoldDB" id="A0A0A5I4A2"/>
<evidence type="ECO:0000259" key="2">
    <source>
        <dbReference type="Pfam" id="PF14258"/>
    </source>
</evidence>
<dbReference type="eggNOG" id="ENOG502Z89S">
    <property type="taxonomic scope" value="Bacteria"/>
</dbReference>
<dbReference type="Pfam" id="PF14258">
    <property type="entry name" value="DUF4350"/>
    <property type="match status" value="1"/>
</dbReference>
<name>A0A0A5I4A2_9BACI</name>
<protein>
    <recommendedName>
        <fullName evidence="2">DUF4350 domain-containing protein</fullName>
    </recommendedName>
</protein>
<evidence type="ECO:0000256" key="1">
    <source>
        <dbReference type="SAM" id="Phobius"/>
    </source>
</evidence>
<feature type="transmembrane region" description="Helical" evidence="1">
    <location>
        <begin position="240"/>
        <end position="257"/>
    </location>
</feature>
<evidence type="ECO:0000313" key="4">
    <source>
        <dbReference type="Proteomes" id="UP000030403"/>
    </source>
</evidence>
<comment type="caution">
    <text evidence="3">The sequence shown here is derived from an EMBL/GenBank/DDBJ whole genome shotgun (WGS) entry which is preliminary data.</text>
</comment>